<protein>
    <submittedName>
        <fullName evidence="1">Uncharacterized protein</fullName>
    </submittedName>
</protein>
<dbReference type="RefSeq" id="WP_223909383.1">
    <property type="nucleotide sequence ID" value="NZ_AP024238.1"/>
</dbReference>
<dbReference type="EMBL" id="AP024238">
    <property type="protein sequence ID" value="BCO26208.1"/>
    <property type="molecule type" value="Genomic_DNA"/>
</dbReference>
<gene>
    <name evidence="1" type="ORF">MIZ03_1088</name>
</gene>
<sequence>MTWLSTAKSLISLGVGAISLLAPVIVVADDVVPLAKPAVETMPPAVNWSLLLPTNEKVNYRGVVGFDQAGTNGNAILYPAPNAIGFLAAVITHGVLIESAKNEQKEKLQAEANKVLLPYQNALDHFDTHDLMQRALKKSALRSRVGLLEQADHTGQRNTLKNVPVFSFTQDQKAIILDNTIDMESPGAAQTAHYQKTIRVVSGVKEVEDPLAYWSNNNGEKLKDESAQLVAESLNIALNDVNTGSTEVSSPYRTIRFREGSSEKIERAQVLNTHCGRLLIQTLRGQLMSVPTLRTAEESSLAENCMPSTSDSN</sequence>
<reference evidence="1 2" key="1">
    <citation type="journal article" date="2021" name="Microbiol. Spectr.">
        <title>A Single Bacterium Capable of Oxidation and Reduction of Iron at Circumneutral pH.</title>
        <authorList>
            <person name="Kato S."/>
            <person name="Ohkuma M."/>
        </authorList>
    </citation>
    <scope>NUCLEOTIDE SEQUENCE [LARGE SCALE GENOMIC DNA]</scope>
    <source>
        <strain evidence="1 2">MIZ03</strain>
    </source>
</reference>
<keyword evidence="2" id="KW-1185">Reference proteome</keyword>
<organism evidence="1 2">
    <name type="scientific">Rhodoferax lithotrophicus</name>
    <dbReference type="NCBI Taxonomy" id="2798804"/>
    <lineage>
        <taxon>Bacteria</taxon>
        <taxon>Pseudomonadati</taxon>
        <taxon>Pseudomonadota</taxon>
        <taxon>Betaproteobacteria</taxon>
        <taxon>Burkholderiales</taxon>
        <taxon>Comamonadaceae</taxon>
        <taxon>Rhodoferax</taxon>
    </lineage>
</organism>
<proteinExistence type="predicted"/>
<name>A0ABN6D3K7_9BURK</name>
<dbReference type="Proteomes" id="UP000824366">
    <property type="component" value="Chromosome"/>
</dbReference>
<evidence type="ECO:0000313" key="2">
    <source>
        <dbReference type="Proteomes" id="UP000824366"/>
    </source>
</evidence>
<evidence type="ECO:0000313" key="1">
    <source>
        <dbReference type="EMBL" id="BCO26208.1"/>
    </source>
</evidence>
<accession>A0ABN6D3K7</accession>